<evidence type="ECO:0000313" key="8">
    <source>
        <dbReference type="EMBL" id="MBY6367353.1"/>
    </source>
</evidence>
<evidence type="ECO:0000256" key="1">
    <source>
        <dbReference type="ARBA" id="ARBA00011975"/>
    </source>
</evidence>
<dbReference type="PROSITE" id="PS00094">
    <property type="entry name" value="C5_MTASE_1"/>
    <property type="match status" value="1"/>
</dbReference>
<dbReference type="EMBL" id="JABUBU010000009">
    <property type="protein sequence ID" value="MBY6367353.1"/>
    <property type="molecule type" value="Genomic_DNA"/>
</dbReference>
<dbReference type="InterPro" id="IPR050390">
    <property type="entry name" value="C5-Methyltransferase"/>
</dbReference>
<dbReference type="Gene3D" id="3.90.120.10">
    <property type="entry name" value="DNA Methylase, subunit A, domain 2"/>
    <property type="match status" value="1"/>
</dbReference>
<dbReference type="Pfam" id="PF00145">
    <property type="entry name" value="DNA_methylase"/>
    <property type="match status" value="1"/>
</dbReference>
<dbReference type="PANTHER" id="PTHR10629:SF52">
    <property type="entry name" value="DNA (CYTOSINE-5)-METHYLTRANSFERASE 1"/>
    <property type="match status" value="1"/>
</dbReference>
<feature type="active site" evidence="6">
    <location>
        <position position="109"/>
    </location>
</feature>
<proteinExistence type="inferred from homology"/>
<keyword evidence="3 6" id="KW-0808">Transferase</keyword>
<dbReference type="EC" id="2.1.1.37" evidence="1"/>
<dbReference type="InterPro" id="IPR029063">
    <property type="entry name" value="SAM-dependent_MTases_sf"/>
</dbReference>
<keyword evidence="9" id="KW-1185">Reference proteome</keyword>
<dbReference type="PROSITE" id="PS51679">
    <property type="entry name" value="SAM_MT_C5"/>
    <property type="match status" value="1"/>
</dbReference>
<dbReference type="PRINTS" id="PR00105">
    <property type="entry name" value="C5METTRFRASE"/>
</dbReference>
<dbReference type="PANTHER" id="PTHR10629">
    <property type="entry name" value="CYTOSINE-SPECIFIC METHYLTRANSFERASE"/>
    <property type="match status" value="1"/>
</dbReference>
<evidence type="ECO:0000256" key="6">
    <source>
        <dbReference type="PROSITE-ProRule" id="PRU01016"/>
    </source>
</evidence>
<keyword evidence="2 6" id="KW-0489">Methyltransferase</keyword>
<evidence type="ECO:0000256" key="4">
    <source>
        <dbReference type="ARBA" id="ARBA00022691"/>
    </source>
</evidence>
<evidence type="ECO:0000256" key="5">
    <source>
        <dbReference type="ARBA" id="ARBA00022747"/>
    </source>
</evidence>
<feature type="region of interest" description="Disordered" evidence="7">
    <location>
        <begin position="236"/>
        <end position="255"/>
    </location>
</feature>
<dbReference type="RefSeq" id="WP_222684651.1">
    <property type="nucleotide sequence ID" value="NZ_JABUBU010000009.1"/>
</dbReference>
<sequence length="458" mass="49203">MAQNGIAPTGRYDSPGRFTFLDLFSGSGGMSCGFHRHGAFEVVGAVDAQLGKPSSPRGSLECNSSYAANIGRAPHEVDLGIVSARELSALIAPALAGRPLDVLSACPPCTGFSRANPTNHARDDPRNSLVARVADIVREFRPAVVVMENARELVGGNFRGHLEALRRSLEADGYVVDATVHMLSDLGLPQKRERSVIVAVRGDRPAITLGDLWAGWSVRPEAVTVRRAIGDLPPVEAGVAHPDDPLHVSPSIGRESTRRRLRAIPHDGGSWLDLGSTPGGEAHLTPAMRRSIAAGRLGSHPDVYGRLWWDRPAPTVKRECGHFGNGRYTHPEQDRLCTVRELALLNGFPADYRFRARSLSNLYRHIGDAVPPLISAQLATIAAWMLGDDHTRVPTPHDAVLAGTSLRMADIVSDPALDAAPVSPAHSDPPGSAPTDVPLDLEDHQRRPHRGHRHAGGE</sequence>
<organism evidence="8 9">
    <name type="scientific">Rhodococcoides corynebacterioides</name>
    <dbReference type="NCBI Taxonomy" id="53972"/>
    <lineage>
        <taxon>Bacteria</taxon>
        <taxon>Bacillati</taxon>
        <taxon>Actinomycetota</taxon>
        <taxon>Actinomycetes</taxon>
        <taxon>Mycobacteriales</taxon>
        <taxon>Nocardiaceae</taxon>
        <taxon>Rhodococcoides</taxon>
    </lineage>
</organism>
<evidence type="ECO:0000256" key="3">
    <source>
        <dbReference type="ARBA" id="ARBA00022679"/>
    </source>
</evidence>
<dbReference type="GO" id="GO:0032259">
    <property type="term" value="P:methylation"/>
    <property type="evidence" value="ECO:0007669"/>
    <property type="project" value="UniProtKB-KW"/>
</dbReference>
<reference evidence="8 9" key="1">
    <citation type="submission" date="2020-06" db="EMBL/GenBank/DDBJ databases">
        <title>Taxonomy, biology and ecology of Rhodococcus bacteria occurring in California pistachio and other woody hosts as revealed by genome sequence analyses.</title>
        <authorList>
            <person name="Gai Y."/>
            <person name="Riely B."/>
        </authorList>
    </citation>
    <scope>NUCLEOTIDE SEQUENCE [LARGE SCALE GENOMIC DNA]</scope>
    <source>
        <strain evidence="8 9">BP-281</strain>
    </source>
</reference>
<evidence type="ECO:0000313" key="9">
    <source>
        <dbReference type="Proteomes" id="UP000825228"/>
    </source>
</evidence>
<keyword evidence="4 6" id="KW-0949">S-adenosyl-L-methionine</keyword>
<keyword evidence="5" id="KW-0680">Restriction system</keyword>
<dbReference type="Gene3D" id="3.40.50.150">
    <property type="entry name" value="Vaccinia Virus protein VP39"/>
    <property type="match status" value="1"/>
</dbReference>
<dbReference type="Proteomes" id="UP000825228">
    <property type="component" value="Unassembled WGS sequence"/>
</dbReference>
<name>A0ABS7P4J5_9NOCA</name>
<dbReference type="InterPro" id="IPR001525">
    <property type="entry name" value="C5_MeTfrase"/>
</dbReference>
<comment type="caution">
    <text evidence="8">The sequence shown here is derived from an EMBL/GenBank/DDBJ whole genome shotgun (WGS) entry which is preliminary data.</text>
</comment>
<evidence type="ECO:0000256" key="7">
    <source>
        <dbReference type="SAM" id="MobiDB-lite"/>
    </source>
</evidence>
<evidence type="ECO:0000256" key="2">
    <source>
        <dbReference type="ARBA" id="ARBA00022603"/>
    </source>
</evidence>
<accession>A0ABS7P4J5</accession>
<feature type="region of interest" description="Disordered" evidence="7">
    <location>
        <begin position="418"/>
        <end position="458"/>
    </location>
</feature>
<comment type="similarity">
    <text evidence="6">Belongs to the class I-like SAM-binding methyltransferase superfamily. C5-methyltransferase family.</text>
</comment>
<dbReference type="GO" id="GO:0008168">
    <property type="term" value="F:methyltransferase activity"/>
    <property type="evidence" value="ECO:0007669"/>
    <property type="project" value="UniProtKB-KW"/>
</dbReference>
<dbReference type="InterPro" id="IPR018117">
    <property type="entry name" value="C5_DNA_meth_AS"/>
</dbReference>
<dbReference type="SUPFAM" id="SSF53335">
    <property type="entry name" value="S-adenosyl-L-methionine-dependent methyltransferases"/>
    <property type="match status" value="1"/>
</dbReference>
<feature type="compositionally biased region" description="Basic residues" evidence="7">
    <location>
        <begin position="446"/>
        <end position="458"/>
    </location>
</feature>
<protein>
    <recommendedName>
        <fullName evidence="1">DNA (cytosine-5-)-methyltransferase</fullName>
        <ecNumber evidence="1">2.1.1.37</ecNumber>
    </recommendedName>
</protein>
<gene>
    <name evidence="8" type="ORF">HQ603_11355</name>
</gene>